<keyword evidence="4" id="KW-1185">Reference proteome</keyword>
<evidence type="ECO:0000256" key="1">
    <source>
        <dbReference type="SAM" id="MobiDB-lite"/>
    </source>
</evidence>
<evidence type="ECO:0000313" key="3">
    <source>
        <dbReference type="EMBL" id="UOO91107.1"/>
    </source>
</evidence>
<protein>
    <submittedName>
        <fullName evidence="3">YiiG family protein</fullName>
    </submittedName>
</protein>
<organism evidence="3 4">
    <name type="scientific">Vitreoscilla massiliensis</name>
    <dbReference type="NCBI Taxonomy" id="1689272"/>
    <lineage>
        <taxon>Bacteria</taxon>
        <taxon>Pseudomonadati</taxon>
        <taxon>Pseudomonadota</taxon>
        <taxon>Betaproteobacteria</taxon>
        <taxon>Neisseriales</taxon>
        <taxon>Neisseriaceae</taxon>
        <taxon>Vitreoscilla</taxon>
    </lineage>
</organism>
<evidence type="ECO:0000313" key="4">
    <source>
        <dbReference type="Proteomes" id="UP000832011"/>
    </source>
</evidence>
<evidence type="ECO:0000256" key="2">
    <source>
        <dbReference type="SAM" id="SignalP"/>
    </source>
</evidence>
<keyword evidence="2" id="KW-0732">Signal</keyword>
<dbReference type="PROSITE" id="PS51257">
    <property type="entry name" value="PROKAR_LIPOPROTEIN"/>
    <property type="match status" value="1"/>
</dbReference>
<dbReference type="Pfam" id="PF12889">
    <property type="entry name" value="DUF3829"/>
    <property type="match status" value="1"/>
</dbReference>
<accession>A0ABY4ECG2</accession>
<feature type="compositionally biased region" description="Low complexity" evidence="1">
    <location>
        <begin position="29"/>
        <end position="41"/>
    </location>
</feature>
<feature type="region of interest" description="Disordered" evidence="1">
    <location>
        <begin position="29"/>
        <end position="52"/>
    </location>
</feature>
<name>A0ABY4ECG2_9NEIS</name>
<feature type="signal peptide" evidence="2">
    <location>
        <begin position="1"/>
        <end position="27"/>
    </location>
</feature>
<proteinExistence type="predicted"/>
<dbReference type="Proteomes" id="UP000832011">
    <property type="component" value="Chromosome"/>
</dbReference>
<dbReference type="InterPro" id="IPR024291">
    <property type="entry name" value="DUF3829"/>
</dbReference>
<dbReference type="RefSeq" id="WP_058305128.1">
    <property type="nucleotide sequence ID" value="NZ_CABKVG010000006.1"/>
</dbReference>
<gene>
    <name evidence="3" type="ORF">LVJ82_09115</name>
</gene>
<reference evidence="3 4" key="1">
    <citation type="journal article" date="2022" name="Res Sq">
        <title>Evolution of multicellular longitudinally dividing oral cavity symbionts (Neisseriaceae).</title>
        <authorList>
            <person name="Nyongesa S."/>
            <person name="Weber P."/>
            <person name="Bernet E."/>
            <person name="Pullido F."/>
            <person name="Nieckarz M."/>
            <person name="Delaby M."/>
            <person name="Nieves C."/>
            <person name="Viehboeck T."/>
            <person name="Krause N."/>
            <person name="Rivera-Millot A."/>
            <person name="Nakamura A."/>
            <person name="Vischer N."/>
            <person name="VanNieuwenhze M."/>
            <person name="Brun Y."/>
            <person name="Cava F."/>
            <person name="Bulgheresi S."/>
            <person name="Veyrier F."/>
        </authorList>
    </citation>
    <scope>NUCLEOTIDE SEQUENCE [LARGE SCALE GENOMIC DNA]</scope>
    <source>
        <strain evidence="3 4">SN4</strain>
    </source>
</reference>
<sequence length="316" mass="34610">METKMKLWACLCAGSLLLSACGGGADAANNDEQQQTQTQSEDSGEDAGSSAEAKQAEAYNEYVSAHNNIVGMFYGSTKGLEPLLAQYKRQKLSTATPKDPIMYLNTSMLRNMLGNLDSASKIKVGGDFAALEAAAGKLFATGTQLKQQADDLEAYFKSKKFMDDGYAKTKADNAAFEHQWEKFNAEYEVFNVELGKVEKAQRLASIERFSKAGQLREAAQEKALMSANEILELINSPADINNADKMAQADAQVKTLEAALAELNAANGKTKDSDSYKFEGTFDNLTAFTGYWREMKANKDPSRYENMVDSYNSAVR</sequence>
<dbReference type="EMBL" id="CP091511">
    <property type="protein sequence ID" value="UOO91107.1"/>
    <property type="molecule type" value="Genomic_DNA"/>
</dbReference>
<feature type="chain" id="PRO_5046682229" evidence="2">
    <location>
        <begin position="28"/>
        <end position="316"/>
    </location>
</feature>